<accession>A0AAE3HLR7</accession>
<gene>
    <name evidence="2" type="ORF">J2T55_001485</name>
</gene>
<feature type="region of interest" description="Disordered" evidence="1">
    <location>
        <begin position="1"/>
        <end position="47"/>
    </location>
</feature>
<dbReference type="RefSeq" id="WP_259055247.1">
    <property type="nucleotide sequence ID" value="NZ_JANUCT010000008.1"/>
</dbReference>
<dbReference type="Proteomes" id="UP001204445">
    <property type="component" value="Unassembled WGS sequence"/>
</dbReference>
<protein>
    <submittedName>
        <fullName evidence="2">Uncharacterized protein</fullName>
    </submittedName>
</protein>
<evidence type="ECO:0000256" key="1">
    <source>
        <dbReference type="SAM" id="MobiDB-lite"/>
    </source>
</evidence>
<reference evidence="2" key="1">
    <citation type="submission" date="2022-08" db="EMBL/GenBank/DDBJ databases">
        <title>Genomic Encyclopedia of Type Strains, Phase III (KMG-III): the genomes of soil and plant-associated and newly described type strains.</title>
        <authorList>
            <person name="Whitman W."/>
        </authorList>
    </citation>
    <scope>NUCLEOTIDE SEQUENCE</scope>
    <source>
        <strain evidence="2">HMT 1</strain>
    </source>
</reference>
<feature type="compositionally biased region" description="Basic and acidic residues" evidence="1">
    <location>
        <begin position="17"/>
        <end position="34"/>
    </location>
</feature>
<organism evidence="2 3">
    <name type="scientific">Methylohalomonas lacus</name>
    <dbReference type="NCBI Taxonomy" id="398773"/>
    <lineage>
        <taxon>Bacteria</taxon>
        <taxon>Pseudomonadati</taxon>
        <taxon>Pseudomonadota</taxon>
        <taxon>Gammaproteobacteria</taxon>
        <taxon>Methylohalomonadales</taxon>
        <taxon>Methylohalomonadaceae</taxon>
        <taxon>Methylohalomonas</taxon>
    </lineage>
</organism>
<name>A0AAE3HLR7_9GAMM</name>
<dbReference type="AlphaFoldDB" id="A0AAE3HLR7"/>
<sequence>MMETGMPVQDSKLGRVPMDESAHDKWRARIDKVGRPANKKAAGAAFE</sequence>
<evidence type="ECO:0000313" key="2">
    <source>
        <dbReference type="EMBL" id="MCS3903464.1"/>
    </source>
</evidence>
<proteinExistence type="predicted"/>
<evidence type="ECO:0000313" key="3">
    <source>
        <dbReference type="Proteomes" id="UP001204445"/>
    </source>
</evidence>
<dbReference type="EMBL" id="JANUCT010000008">
    <property type="protein sequence ID" value="MCS3903464.1"/>
    <property type="molecule type" value="Genomic_DNA"/>
</dbReference>
<comment type="caution">
    <text evidence="2">The sequence shown here is derived from an EMBL/GenBank/DDBJ whole genome shotgun (WGS) entry which is preliminary data.</text>
</comment>
<keyword evidence="3" id="KW-1185">Reference proteome</keyword>